<dbReference type="PANTHER" id="PTHR11709">
    <property type="entry name" value="MULTI-COPPER OXIDASE"/>
    <property type="match status" value="1"/>
</dbReference>
<dbReference type="Pfam" id="PF07732">
    <property type="entry name" value="Cu-oxidase_3"/>
    <property type="match status" value="1"/>
</dbReference>
<keyword evidence="6" id="KW-0946">Virion</keyword>
<gene>
    <name evidence="6" type="ORF">SAMN05421881_11014</name>
</gene>
<dbReference type="CDD" id="cd13853">
    <property type="entry name" value="CuRO_1_Tth-MCO_like"/>
    <property type="match status" value="1"/>
</dbReference>
<feature type="chain" id="PRO_5011696611" evidence="3">
    <location>
        <begin position="27"/>
        <end position="637"/>
    </location>
</feature>
<keyword evidence="6" id="KW-0132">Cell division</keyword>
<dbReference type="EMBL" id="FNOY01000101">
    <property type="protein sequence ID" value="SDZ01555.1"/>
    <property type="molecule type" value="Genomic_DNA"/>
</dbReference>
<dbReference type="PANTHER" id="PTHR11709:SF518">
    <property type="entry name" value="MULTICOPPER OXIDASE"/>
    <property type="match status" value="1"/>
</dbReference>
<dbReference type="STRING" id="44576.SAMN05421881_11014"/>
<dbReference type="InterPro" id="IPR011707">
    <property type="entry name" value="Cu-oxidase-like_N"/>
</dbReference>
<keyword evidence="6" id="KW-0131">Cell cycle</keyword>
<feature type="signal peptide" evidence="3">
    <location>
        <begin position="1"/>
        <end position="26"/>
    </location>
</feature>
<keyword evidence="2" id="KW-0560">Oxidoreductase</keyword>
<reference evidence="6 7" key="1">
    <citation type="submission" date="2016-10" db="EMBL/GenBank/DDBJ databases">
        <authorList>
            <person name="de Groot N.N."/>
        </authorList>
    </citation>
    <scope>NUCLEOTIDE SEQUENCE [LARGE SCALE GENOMIC DNA]</scope>
    <source>
        <strain evidence="6 7">Nm1</strain>
    </source>
</reference>
<organism evidence="6 7">
    <name type="scientific">Nitrosomonas halophila</name>
    <dbReference type="NCBI Taxonomy" id="44576"/>
    <lineage>
        <taxon>Bacteria</taxon>
        <taxon>Pseudomonadati</taxon>
        <taxon>Pseudomonadota</taxon>
        <taxon>Betaproteobacteria</taxon>
        <taxon>Nitrosomonadales</taxon>
        <taxon>Nitrosomonadaceae</taxon>
        <taxon>Nitrosomonas</taxon>
    </lineage>
</organism>
<dbReference type="AlphaFoldDB" id="A0A1H3PL31"/>
<proteinExistence type="predicted"/>
<dbReference type="SUPFAM" id="SSF49503">
    <property type="entry name" value="Cupredoxins"/>
    <property type="match status" value="3"/>
</dbReference>
<evidence type="ECO:0000313" key="7">
    <source>
        <dbReference type="Proteomes" id="UP000198640"/>
    </source>
</evidence>
<evidence type="ECO:0000259" key="5">
    <source>
        <dbReference type="Pfam" id="PF07732"/>
    </source>
</evidence>
<name>A0A1H3PL31_9PROT</name>
<dbReference type="InterPro" id="IPR033138">
    <property type="entry name" value="Cu_oxidase_CS"/>
</dbReference>
<dbReference type="PROSITE" id="PS00080">
    <property type="entry name" value="MULTICOPPER_OXIDASE2"/>
    <property type="match status" value="1"/>
</dbReference>
<dbReference type="Gene3D" id="2.60.40.420">
    <property type="entry name" value="Cupredoxins - blue copper proteins"/>
    <property type="match status" value="3"/>
</dbReference>
<protein>
    <submittedName>
        <fullName evidence="6">Multicopper oxidase with three cupredoxin domains (Includes cell division protein FtsP and spore coat protein CotA)</fullName>
    </submittedName>
</protein>
<keyword evidence="1" id="KW-0479">Metal-binding</keyword>
<evidence type="ECO:0000256" key="1">
    <source>
        <dbReference type="ARBA" id="ARBA00022723"/>
    </source>
</evidence>
<dbReference type="PROSITE" id="PS00079">
    <property type="entry name" value="MULTICOPPER_OXIDASE1"/>
    <property type="match status" value="1"/>
</dbReference>
<dbReference type="InterPro" id="IPR011706">
    <property type="entry name" value="Cu-oxidase_C"/>
</dbReference>
<evidence type="ECO:0000256" key="2">
    <source>
        <dbReference type="ARBA" id="ARBA00023002"/>
    </source>
</evidence>
<dbReference type="InterPro" id="IPR002355">
    <property type="entry name" value="Cu_oxidase_Cu_BS"/>
</dbReference>
<evidence type="ECO:0000313" key="6">
    <source>
        <dbReference type="EMBL" id="SDZ01555.1"/>
    </source>
</evidence>
<accession>A0A1H3PL31</accession>
<keyword evidence="3" id="KW-0732">Signal</keyword>
<dbReference type="GO" id="GO:0005507">
    <property type="term" value="F:copper ion binding"/>
    <property type="evidence" value="ECO:0007669"/>
    <property type="project" value="InterPro"/>
</dbReference>
<feature type="domain" description="Plastocyanin-like" evidence="4">
    <location>
        <begin position="489"/>
        <end position="623"/>
    </location>
</feature>
<dbReference type="InterPro" id="IPR008972">
    <property type="entry name" value="Cupredoxin"/>
</dbReference>
<dbReference type="RefSeq" id="WP_218132857.1">
    <property type="nucleotide sequence ID" value="NZ_FNOY01000101.1"/>
</dbReference>
<keyword evidence="7" id="KW-1185">Reference proteome</keyword>
<keyword evidence="6" id="KW-0167">Capsid protein</keyword>
<dbReference type="InterPro" id="IPR045087">
    <property type="entry name" value="Cu-oxidase_fam"/>
</dbReference>
<dbReference type="GO" id="GO:0051301">
    <property type="term" value="P:cell division"/>
    <property type="evidence" value="ECO:0007669"/>
    <property type="project" value="UniProtKB-KW"/>
</dbReference>
<sequence>MMKRTICKYIVSLSALPLLSPLVNNACSANDHLLNDPSLMPIQSAVSQASTGLLKSSPTAEKHFEWTVTYTDNRIWNPAANDWDRVRLRSYQGTGIDPQAPYVAPTIVMAPGDTLRATLKNRLPKDETCFDKSLPINKPHCFNSTNMHTHGLWINPAGNSDNVLISINPNVDFQYEYNIPADHPAGTFWYHPHHHGSTAIQVASGMAGALIVTGNRPPTETQNGDIDTLLPGVQERILLFQQIQYYCHGEGKKPEDYDCRNERDIGQIESYAALAPGKWSDSGRFTSINGQVQPVIQSKAGQVERWRMIHAGVRDSINLEFRKMKSTNNNLRTVLHQQALQQDALIDQYCTGEPLTQFIIAADGLTAPAIRQYATTVFQPGYRWDALMIFPEQGQYCVIDTAATASANVGPTMSPRQLLAVVDVSGRAKADPASHLMHTLTENAKQQYPDNVSQQVIHDLEKGQLLSKFVPHLPVTQTDGRQSLTFDIKNGLFLIDNKPYDLARIDRELMLGTSDEWILTSKLASHPFHIHVNPFEIIAVLDPDGKDVSGPDAVDDFDSSAPPDVQYRGTKGLWKDTLWVKNVQGSTYKVIVRTRYQRYIGDFVLHCHILDHEDQGMMQNVRIGISDGRKEIAHGHH</sequence>
<dbReference type="GO" id="GO:0016491">
    <property type="term" value="F:oxidoreductase activity"/>
    <property type="evidence" value="ECO:0007669"/>
    <property type="project" value="UniProtKB-KW"/>
</dbReference>
<feature type="domain" description="Plastocyanin-like" evidence="5">
    <location>
        <begin position="143"/>
        <end position="214"/>
    </location>
</feature>
<dbReference type="CDD" id="cd13900">
    <property type="entry name" value="CuRO_3_Tth-MCO_like"/>
    <property type="match status" value="1"/>
</dbReference>
<dbReference type="Pfam" id="PF07731">
    <property type="entry name" value="Cu-oxidase_2"/>
    <property type="match status" value="1"/>
</dbReference>
<evidence type="ECO:0000256" key="3">
    <source>
        <dbReference type="SAM" id="SignalP"/>
    </source>
</evidence>
<evidence type="ECO:0000259" key="4">
    <source>
        <dbReference type="Pfam" id="PF07731"/>
    </source>
</evidence>
<dbReference type="Proteomes" id="UP000198640">
    <property type="component" value="Unassembled WGS sequence"/>
</dbReference>